<feature type="region of interest" description="Disordered" evidence="1">
    <location>
        <begin position="1"/>
        <end position="34"/>
    </location>
</feature>
<dbReference type="EMBL" id="UYWY01019501">
    <property type="protein sequence ID" value="VDM37803.1"/>
    <property type="molecule type" value="Genomic_DNA"/>
</dbReference>
<accession>A0A183UDB2</accession>
<reference evidence="2 3" key="2">
    <citation type="submission" date="2018-11" db="EMBL/GenBank/DDBJ databases">
        <authorList>
            <consortium name="Pathogen Informatics"/>
        </authorList>
    </citation>
    <scope>NUCLEOTIDE SEQUENCE [LARGE SCALE GENOMIC DNA]</scope>
</reference>
<feature type="compositionally biased region" description="Basic residues" evidence="1">
    <location>
        <begin position="8"/>
        <end position="17"/>
    </location>
</feature>
<evidence type="ECO:0000313" key="2">
    <source>
        <dbReference type="EMBL" id="VDM37803.1"/>
    </source>
</evidence>
<evidence type="ECO:0000256" key="1">
    <source>
        <dbReference type="SAM" id="MobiDB-lite"/>
    </source>
</evidence>
<sequence>MVAERSTTKRSPKKRRARESAAGSSTRDGSGNGMAVTVKYFAEESELPRDKTRPALASLQQEFVLRRSDEMAAIIPSAPEPKVLTIEFDPIVVHTIALLRYRRILSEPGVTAARIGPVPECGTSRPSLLNPWSESTDHLTDETAEALLDKAVELLCAHGGFIVYFFYWMSKSSCRFTEADFRVVKLLTRITASKLQELWRNCKISNVRRCEGSETAFTKFLVRILLWANFFAVLMLRRCFQSPMMHVLQLAGVSRLTDLRDFYIRRFRDRRDQLLALCQHGREAFLKPPEKRVSTKKRSRRDGSRSDSEDETDTHKRECADKESVSELNFLDDG</sequence>
<evidence type="ECO:0000313" key="3">
    <source>
        <dbReference type="Proteomes" id="UP000050794"/>
    </source>
</evidence>
<keyword evidence="3" id="KW-1185">Reference proteome</keyword>
<gene>
    <name evidence="2" type="ORF">TCNE_LOCUS6482</name>
</gene>
<feature type="compositionally biased region" description="Basic and acidic residues" evidence="1">
    <location>
        <begin position="301"/>
        <end position="325"/>
    </location>
</feature>
<protein>
    <submittedName>
        <fullName evidence="4">BTB domain-containing protein</fullName>
    </submittedName>
</protein>
<dbReference type="Proteomes" id="UP000050794">
    <property type="component" value="Unassembled WGS sequence"/>
</dbReference>
<name>A0A183UDB2_TOXCA</name>
<organism evidence="3 4">
    <name type="scientific">Toxocara canis</name>
    <name type="common">Canine roundworm</name>
    <dbReference type="NCBI Taxonomy" id="6265"/>
    <lineage>
        <taxon>Eukaryota</taxon>
        <taxon>Metazoa</taxon>
        <taxon>Ecdysozoa</taxon>
        <taxon>Nematoda</taxon>
        <taxon>Chromadorea</taxon>
        <taxon>Rhabditida</taxon>
        <taxon>Spirurina</taxon>
        <taxon>Ascaridomorpha</taxon>
        <taxon>Ascaridoidea</taxon>
        <taxon>Toxocaridae</taxon>
        <taxon>Toxocara</taxon>
    </lineage>
</organism>
<reference evidence="4" key="1">
    <citation type="submission" date="2016-06" db="UniProtKB">
        <authorList>
            <consortium name="WormBaseParasite"/>
        </authorList>
    </citation>
    <scope>IDENTIFICATION</scope>
</reference>
<proteinExistence type="predicted"/>
<evidence type="ECO:0000313" key="4">
    <source>
        <dbReference type="WBParaSite" id="TCNE_0000648201-mRNA-1"/>
    </source>
</evidence>
<feature type="region of interest" description="Disordered" evidence="1">
    <location>
        <begin position="287"/>
        <end position="334"/>
    </location>
</feature>
<dbReference type="WBParaSite" id="TCNE_0000648201-mRNA-1">
    <property type="protein sequence ID" value="TCNE_0000648201-mRNA-1"/>
    <property type="gene ID" value="TCNE_0000648201"/>
</dbReference>
<dbReference type="AlphaFoldDB" id="A0A183UDB2"/>